<feature type="compositionally biased region" description="Polar residues" evidence="12">
    <location>
        <begin position="30"/>
        <end position="56"/>
    </location>
</feature>
<evidence type="ECO:0000256" key="7">
    <source>
        <dbReference type="ARBA" id="ARBA00023242"/>
    </source>
</evidence>
<dbReference type="PANTHER" id="PTHR10629">
    <property type="entry name" value="CYTOSINE-SPECIFIC METHYLTRANSFERASE"/>
    <property type="match status" value="1"/>
</dbReference>
<dbReference type="InterPro" id="IPR022702">
    <property type="entry name" value="Cytosine_MeTrfase1_RFD"/>
</dbReference>
<dbReference type="OrthoDB" id="5376140at2759"/>
<dbReference type="EMBL" id="GL377303">
    <property type="protein sequence ID" value="EFI99989.1"/>
    <property type="molecule type" value="Genomic_DNA"/>
</dbReference>
<dbReference type="Gene3D" id="2.30.30.490">
    <property type="match status" value="2"/>
</dbReference>
<dbReference type="STRING" id="578458.D8PV89"/>
<dbReference type="PRINTS" id="PR00105">
    <property type="entry name" value="C5METTRFRASE"/>
</dbReference>
<dbReference type="GO" id="GO:0003886">
    <property type="term" value="F:DNA (cytosine-5-)-methyltransferase activity"/>
    <property type="evidence" value="ECO:0007669"/>
    <property type="project" value="UniProtKB-UniRule"/>
</dbReference>
<dbReference type="PANTHER" id="PTHR10629:SF52">
    <property type="entry name" value="DNA (CYTOSINE-5)-METHYLTRANSFERASE 1"/>
    <property type="match status" value="1"/>
</dbReference>
<evidence type="ECO:0000313" key="14">
    <source>
        <dbReference type="EMBL" id="EFI99989.1"/>
    </source>
</evidence>
<feature type="compositionally biased region" description="Polar residues" evidence="12">
    <location>
        <begin position="117"/>
        <end position="126"/>
    </location>
</feature>
<comment type="similarity">
    <text evidence="9 10">Belongs to the class I-like SAM-binding methyltransferase superfamily. C5-methyltransferase family.</text>
</comment>
<dbReference type="CDD" id="cd04370">
    <property type="entry name" value="BAH"/>
    <property type="match status" value="1"/>
</dbReference>
<dbReference type="InterPro" id="IPR029063">
    <property type="entry name" value="SAM-dependent_MTases_sf"/>
</dbReference>
<keyword evidence="2 9" id="KW-0489">Methyltransferase</keyword>
<comment type="catalytic activity">
    <reaction evidence="11">
        <text>a 2'-deoxycytidine in DNA + S-adenosyl-L-methionine = a 5-methyl-2'-deoxycytidine in DNA + S-adenosyl-L-homocysteine + H(+)</text>
        <dbReference type="Rhea" id="RHEA:13681"/>
        <dbReference type="Rhea" id="RHEA-COMP:11369"/>
        <dbReference type="Rhea" id="RHEA-COMP:11370"/>
        <dbReference type="ChEBI" id="CHEBI:15378"/>
        <dbReference type="ChEBI" id="CHEBI:57856"/>
        <dbReference type="ChEBI" id="CHEBI:59789"/>
        <dbReference type="ChEBI" id="CHEBI:85452"/>
        <dbReference type="ChEBI" id="CHEBI:85454"/>
        <dbReference type="EC" id="2.1.1.37"/>
    </reaction>
</comment>
<dbReference type="OMA" id="KINDAEC"/>
<dbReference type="GO" id="GO:0003677">
    <property type="term" value="F:DNA binding"/>
    <property type="evidence" value="ECO:0007669"/>
    <property type="project" value="UniProtKB-KW"/>
</dbReference>
<feature type="region of interest" description="Disordered" evidence="12">
    <location>
        <begin position="272"/>
        <end position="294"/>
    </location>
</feature>
<comment type="subcellular location">
    <subcellularLocation>
        <location evidence="1">Nucleus</location>
    </subcellularLocation>
</comment>
<dbReference type="GO" id="GO:0044027">
    <property type="term" value="P:negative regulation of gene expression via chromosomal CpG island methylation"/>
    <property type="evidence" value="ECO:0007669"/>
    <property type="project" value="TreeGrafter"/>
</dbReference>
<dbReference type="InterPro" id="IPR043151">
    <property type="entry name" value="BAH_sf"/>
</dbReference>
<feature type="compositionally biased region" description="Basic and acidic residues" evidence="12">
    <location>
        <begin position="135"/>
        <end position="149"/>
    </location>
</feature>
<dbReference type="Gene3D" id="3.90.120.10">
    <property type="entry name" value="DNA Methylase, subunit A, domain 2"/>
    <property type="match status" value="2"/>
</dbReference>
<dbReference type="SMART" id="SM00439">
    <property type="entry name" value="BAH"/>
    <property type="match status" value="1"/>
</dbReference>
<dbReference type="SUPFAM" id="SSF53335">
    <property type="entry name" value="S-adenosyl-L-methionine-dependent methyltransferases"/>
    <property type="match status" value="1"/>
</dbReference>
<dbReference type="GO" id="GO:0006346">
    <property type="term" value="P:DNA methylation-dependent constitutive heterochromatin formation"/>
    <property type="evidence" value="ECO:0007669"/>
    <property type="project" value="InterPro"/>
</dbReference>
<organism evidence="15">
    <name type="scientific">Schizophyllum commune (strain H4-8 / FGSC 9210)</name>
    <name type="common">Split gill fungus</name>
    <dbReference type="NCBI Taxonomy" id="578458"/>
    <lineage>
        <taxon>Eukaryota</taxon>
        <taxon>Fungi</taxon>
        <taxon>Dikarya</taxon>
        <taxon>Basidiomycota</taxon>
        <taxon>Agaricomycotina</taxon>
        <taxon>Agaricomycetes</taxon>
        <taxon>Agaricomycetidae</taxon>
        <taxon>Agaricales</taxon>
        <taxon>Schizophyllaceae</taxon>
        <taxon>Schizophyllum</taxon>
    </lineage>
</organism>
<keyword evidence="5" id="KW-0677">Repeat</keyword>
<dbReference type="NCBIfam" id="TIGR00675">
    <property type="entry name" value="dcm"/>
    <property type="match status" value="1"/>
</dbReference>
<feature type="domain" description="BAH" evidence="13">
    <location>
        <begin position="598"/>
        <end position="718"/>
    </location>
</feature>
<evidence type="ECO:0000256" key="8">
    <source>
        <dbReference type="PIRSR" id="PIRSR037404-1"/>
    </source>
</evidence>
<evidence type="ECO:0000259" key="13">
    <source>
        <dbReference type="PROSITE" id="PS51038"/>
    </source>
</evidence>
<dbReference type="Pfam" id="PF12047">
    <property type="entry name" value="DNMT1-RFD"/>
    <property type="match status" value="1"/>
</dbReference>
<dbReference type="PROSITE" id="PS51679">
    <property type="entry name" value="SAM_MT_C5"/>
    <property type="match status" value="1"/>
</dbReference>
<evidence type="ECO:0000256" key="12">
    <source>
        <dbReference type="SAM" id="MobiDB-lite"/>
    </source>
</evidence>
<keyword evidence="7" id="KW-0539">Nucleus</keyword>
<evidence type="ECO:0000256" key="3">
    <source>
        <dbReference type="ARBA" id="ARBA00022679"/>
    </source>
</evidence>
<dbReference type="GO" id="GO:0032259">
    <property type="term" value="P:methylation"/>
    <property type="evidence" value="ECO:0007669"/>
    <property type="project" value="UniProtKB-KW"/>
</dbReference>
<keyword evidence="3 9" id="KW-0808">Transferase</keyword>
<dbReference type="GO" id="GO:0005634">
    <property type="term" value="C:nucleus"/>
    <property type="evidence" value="ECO:0007669"/>
    <property type="project" value="UniProtKB-SubCell"/>
</dbReference>
<dbReference type="InterPro" id="IPR031303">
    <property type="entry name" value="C5_meth_CS"/>
</dbReference>
<evidence type="ECO:0000256" key="11">
    <source>
        <dbReference type="RuleBase" id="RU000417"/>
    </source>
</evidence>
<evidence type="ECO:0000256" key="5">
    <source>
        <dbReference type="ARBA" id="ARBA00022737"/>
    </source>
</evidence>
<dbReference type="InterPro" id="IPR001525">
    <property type="entry name" value="C5_MeTfrase"/>
</dbReference>
<feature type="compositionally biased region" description="Acidic residues" evidence="12">
    <location>
        <begin position="211"/>
        <end position="224"/>
    </location>
</feature>
<feature type="compositionally biased region" description="Acidic residues" evidence="12">
    <location>
        <begin position="272"/>
        <end position="284"/>
    </location>
</feature>
<sequence length="1412" mass="157445">MKRTQTSGMPLESPSPIKKPRVSPSDLNDLATSTSRKLNISTPKTTPKNKSASQAIAPTMNKYLSKGTPSSQKVPAVSDVIDLTGLSDSDDEIPQPKNNTRRKQAMAIDMTKPAQPPQATRPNTVRGSKAGPLSRRKEPHPAKDGRPLDEENSTAVVVDSTSRRTRTAVQPIAGPSHRTRRASDIIMTDAAPGDDTEAEVLETENLKVYGEDSDSEDDGDDDDEVPMRVLRDFRIFKQNTPKEPVPFDQLVDEPEEELAQYSATGLVEACVDEDSDEEGSDSADSESMHEAPQTQRIRLSDILEVDVHHCFTKSFAEPERPVEYRYNENIYLLTKHAWYKLDSPAASYRKHFQEFARQHRILHTLLREAQKEARLTLEGFKTLLDEIEDDGDAPQVSSEDLDDPVIVAHFQKFLTKCARGLRVQRVPVIKKLLEQAPAPMVPTVPAEAASKTYAPASATKKTKVAPSASQPVARRRTVSASESPEPPDSDDSAPNVRKKGKPARMTDIHVEPIVKRVAQEYIDREISVTEHTASNIEQKDKHDATQYPIHNTDPHEIKNGRLLMTDERGRRFFQSIYMDRARYSVGDCVAIAPGADEDKVREQNAASIASQSPNRLANDSWFGIIRAIRKDEPGGEYQVHVQWFTHGSKMILQELAHSRGLFLLEHCDDILAPTIKQKVEVDFGARGEERADDKAPDGQHYHCAHVFDPEKTSFTTAPSEKDLAQLYEAYPAGMRCPSCCLKERDTERETLKSDGATYFSHYDEDYHVGDTVYLAPVRQYDNFYRIGLITAIRGKGQTLSVSLQIFARHCQQTQLPSHISASGLQNDNRCLIIGDRDDEVVIATIGQKTLVVHGKCYVKVLHTQSAVDEWVEEDDHFYVGYRLRNGKLVRLGPSQFHACAECMKLREDDLADIRRLQDRHGVNGKLRGLELFAGGGGLGKGMEMSGFVDTALAVDYEPAAVDTYKKNHPYTTVLCADSNKVLKAVRGDKSVKDEYNQPFPPLPKPCTADKSSSIDFVFGGPPCQSFSKANHYKDPNDIRSFLPLNMLSFVEAYKPDYFLLENVRGLLDFRLGTTTRGMQDANECIKNSMVKIILRTLIALGYQASVRVLQAGQFGVPQARERVIFLGAKLGLPMPVHPVPTHAFPKVPNTANLADGTTLVPLPRAPNGEKGYIYAPLPPVTIEDAIGDLPPFDWVNPHEIFPSSTKDRNECKAREDAGIKQLVATPTSTGLVGFPRPSEYHCPPQNRYQLQMRRNSPGGVLNMYTRTYRSSLVERVVTVPLEPDADFRRLPEILQPGGQREKRRGSFGRCGLKGFFATVMTQPNPSSKGTWLLHPTQKRTYTVRECARSQSFPDDFEFDSKHSKNPETAVNDFCRIGGNAVPIELAKKLGQSIGAALVKRWREEERQGSPEL</sequence>
<dbReference type="eggNOG" id="ENOG502QPKK">
    <property type="taxonomic scope" value="Eukaryota"/>
</dbReference>
<feature type="active site" evidence="8 9">
    <location>
        <position position="1023"/>
    </location>
</feature>
<evidence type="ECO:0000256" key="4">
    <source>
        <dbReference type="ARBA" id="ARBA00022691"/>
    </source>
</evidence>
<dbReference type="Pfam" id="PF01426">
    <property type="entry name" value="BAH"/>
    <property type="match status" value="1"/>
</dbReference>
<keyword evidence="4 9" id="KW-0949">S-adenosyl-L-methionine</keyword>
<accession>D8PV89</accession>
<dbReference type="GO" id="GO:0003682">
    <property type="term" value="F:chromatin binding"/>
    <property type="evidence" value="ECO:0007669"/>
    <property type="project" value="UniProtKB-UniRule"/>
</dbReference>
<feature type="region of interest" description="Disordered" evidence="12">
    <location>
        <begin position="1"/>
        <end position="184"/>
    </location>
</feature>
<evidence type="ECO:0000256" key="2">
    <source>
        <dbReference type="ARBA" id="ARBA00022603"/>
    </source>
</evidence>
<dbReference type="EC" id="2.1.1.37" evidence="11"/>
<dbReference type="PROSITE" id="PS00094">
    <property type="entry name" value="C5_MTASE_1"/>
    <property type="match status" value="1"/>
</dbReference>
<proteinExistence type="inferred from homology"/>
<dbReference type="VEuPathDB" id="FungiDB:SCHCODRAFT_02683318"/>
<protein>
    <recommendedName>
        <fullName evidence="11">Cytosine-specific methyltransferase</fullName>
        <ecNumber evidence="11">2.1.1.37</ecNumber>
    </recommendedName>
</protein>
<evidence type="ECO:0000256" key="1">
    <source>
        <dbReference type="ARBA" id="ARBA00004123"/>
    </source>
</evidence>
<dbReference type="PROSITE" id="PS00095">
    <property type="entry name" value="C5_MTASE_2"/>
    <property type="match status" value="1"/>
</dbReference>
<dbReference type="InParanoid" id="D8PV89"/>
<dbReference type="InterPro" id="IPR018117">
    <property type="entry name" value="C5_DNA_meth_AS"/>
</dbReference>
<dbReference type="Gene3D" id="3.40.50.150">
    <property type="entry name" value="Vaccinia Virus protein VP39"/>
    <property type="match status" value="1"/>
</dbReference>
<dbReference type="PROSITE" id="PS51038">
    <property type="entry name" value="BAH"/>
    <property type="match status" value="1"/>
</dbReference>
<reference evidence="14 15" key="1">
    <citation type="journal article" date="2010" name="Nat. Biotechnol.">
        <title>Genome sequence of the model mushroom Schizophyllum commune.</title>
        <authorList>
            <person name="Ohm R.A."/>
            <person name="de Jong J.F."/>
            <person name="Lugones L.G."/>
            <person name="Aerts A."/>
            <person name="Kothe E."/>
            <person name="Stajich J.E."/>
            <person name="de Vries R.P."/>
            <person name="Record E."/>
            <person name="Levasseur A."/>
            <person name="Baker S.E."/>
            <person name="Bartholomew K.A."/>
            <person name="Coutinho P.M."/>
            <person name="Erdmann S."/>
            <person name="Fowler T.J."/>
            <person name="Gathman A.C."/>
            <person name="Lombard V."/>
            <person name="Henrissat B."/>
            <person name="Knabe N."/>
            <person name="Kuees U."/>
            <person name="Lilly W.W."/>
            <person name="Lindquist E."/>
            <person name="Lucas S."/>
            <person name="Magnuson J.K."/>
            <person name="Piumi F."/>
            <person name="Raudaskoski M."/>
            <person name="Salamov A."/>
            <person name="Schmutz J."/>
            <person name="Schwarze F.W.M.R."/>
            <person name="vanKuyk P.A."/>
            <person name="Horton J.S."/>
            <person name="Grigoriev I.V."/>
            <person name="Woesten H.A.B."/>
        </authorList>
    </citation>
    <scope>NUCLEOTIDE SEQUENCE [LARGE SCALE GENOMIC DNA]</scope>
    <source>
        <strain evidence="15">H4-8 / FGSC 9210</strain>
    </source>
</reference>
<dbReference type="Proteomes" id="UP000007431">
    <property type="component" value="Unassembled WGS sequence"/>
</dbReference>
<dbReference type="KEGG" id="scm:SCHCO_02683318"/>
<gene>
    <name evidence="14" type="ORF">SCHCODRAFT_255903</name>
</gene>
<keyword evidence="15" id="KW-1185">Reference proteome</keyword>
<evidence type="ECO:0000256" key="6">
    <source>
        <dbReference type="ARBA" id="ARBA00023125"/>
    </source>
</evidence>
<dbReference type="Pfam" id="PF00145">
    <property type="entry name" value="DNA_methylase"/>
    <property type="match status" value="1"/>
</dbReference>
<dbReference type="InterPro" id="IPR001025">
    <property type="entry name" value="BAH_dom"/>
</dbReference>
<dbReference type="RefSeq" id="XP_003034892.1">
    <property type="nucleotide sequence ID" value="XM_003034846.1"/>
</dbReference>
<dbReference type="HOGENOM" id="CLU_008262_0_0_1"/>
<feature type="region of interest" description="Disordered" evidence="12">
    <location>
        <begin position="453"/>
        <end position="506"/>
    </location>
</feature>
<feature type="region of interest" description="Disordered" evidence="12">
    <location>
        <begin position="203"/>
        <end position="224"/>
    </location>
</feature>
<name>D8PV89_SCHCM</name>
<evidence type="ECO:0000256" key="10">
    <source>
        <dbReference type="RuleBase" id="RU000416"/>
    </source>
</evidence>
<dbReference type="InterPro" id="IPR050390">
    <property type="entry name" value="C5-Methyltransferase"/>
</dbReference>
<evidence type="ECO:0000313" key="15">
    <source>
        <dbReference type="Proteomes" id="UP000007431"/>
    </source>
</evidence>
<dbReference type="GeneID" id="9587380"/>
<evidence type="ECO:0000256" key="9">
    <source>
        <dbReference type="PROSITE-ProRule" id="PRU01016"/>
    </source>
</evidence>
<keyword evidence="6" id="KW-0238">DNA-binding</keyword>